<reference evidence="4 5" key="1">
    <citation type="submission" date="2019-06" db="EMBL/GenBank/DDBJ databases">
        <authorList>
            <person name="Li M."/>
        </authorList>
    </citation>
    <scope>NUCLEOTIDE SEQUENCE [LARGE SCALE GENOMIC DNA]</scope>
    <source>
        <strain evidence="4 5">BGMRC2036</strain>
    </source>
</reference>
<comment type="caution">
    <text evidence="4">The sequence shown here is derived from an EMBL/GenBank/DDBJ whole genome shotgun (WGS) entry which is preliminary data.</text>
</comment>
<dbReference type="Pfam" id="PF04956">
    <property type="entry name" value="TrbC"/>
    <property type="match status" value="1"/>
</dbReference>
<keyword evidence="2" id="KW-0812">Transmembrane</keyword>
<organism evidence="4 5">
    <name type="scientific">Martelella alba</name>
    <dbReference type="NCBI Taxonomy" id="2590451"/>
    <lineage>
        <taxon>Bacteria</taxon>
        <taxon>Pseudomonadati</taxon>
        <taxon>Pseudomonadota</taxon>
        <taxon>Alphaproteobacteria</taxon>
        <taxon>Hyphomicrobiales</taxon>
        <taxon>Aurantimonadaceae</taxon>
        <taxon>Martelella</taxon>
    </lineage>
</organism>
<evidence type="ECO:0000256" key="3">
    <source>
        <dbReference type="SAM" id="SignalP"/>
    </source>
</evidence>
<keyword evidence="2" id="KW-1133">Transmembrane helix</keyword>
<gene>
    <name evidence="4" type="ORF">FJU08_20900</name>
</gene>
<dbReference type="EMBL" id="VHLG01000020">
    <property type="protein sequence ID" value="TPW27070.1"/>
    <property type="molecule type" value="Genomic_DNA"/>
</dbReference>
<comment type="subcellular location">
    <subcellularLocation>
        <location evidence="1">Membrane</location>
        <topology evidence="1">Multi-pass membrane protein</topology>
    </subcellularLocation>
</comment>
<keyword evidence="3" id="KW-0732">Signal</keyword>
<proteinExistence type="predicted"/>
<evidence type="ECO:0000313" key="4">
    <source>
        <dbReference type="EMBL" id="TPW27070.1"/>
    </source>
</evidence>
<keyword evidence="5" id="KW-1185">Reference proteome</keyword>
<dbReference type="GO" id="GO:0016020">
    <property type="term" value="C:membrane"/>
    <property type="evidence" value="ECO:0007669"/>
    <property type="project" value="UniProtKB-SubCell"/>
</dbReference>
<evidence type="ECO:0000256" key="2">
    <source>
        <dbReference type="SAM" id="Phobius"/>
    </source>
</evidence>
<dbReference type="AlphaFoldDB" id="A0A506TZX7"/>
<feature type="transmembrane region" description="Helical" evidence="2">
    <location>
        <begin position="51"/>
        <end position="71"/>
    </location>
</feature>
<accession>A0A506TZX7</accession>
<dbReference type="Proteomes" id="UP000318801">
    <property type="component" value="Unassembled WGS sequence"/>
</dbReference>
<name>A0A506TZX7_9HYPH</name>
<evidence type="ECO:0000313" key="5">
    <source>
        <dbReference type="Proteomes" id="UP000318801"/>
    </source>
</evidence>
<evidence type="ECO:0000256" key="1">
    <source>
        <dbReference type="ARBA" id="ARBA00004141"/>
    </source>
</evidence>
<sequence>MNLLIRAICILGAALLALLIFSEPAFAQSVNTNAIQNFLQSLVDALTGTLGKTAATLALVGVFISWFFGVIDFRQAMWIVVAIVFVGAAPTVVNSLWGSSS</sequence>
<dbReference type="InterPro" id="IPR007039">
    <property type="entry name" value="TrbC/VirB2"/>
</dbReference>
<feature type="signal peptide" evidence="3">
    <location>
        <begin position="1"/>
        <end position="27"/>
    </location>
</feature>
<keyword evidence="2" id="KW-0472">Membrane</keyword>
<feature type="chain" id="PRO_5021281500" evidence="3">
    <location>
        <begin position="28"/>
        <end position="101"/>
    </location>
</feature>
<dbReference type="OrthoDB" id="7478319at2"/>
<feature type="transmembrane region" description="Helical" evidence="2">
    <location>
        <begin position="78"/>
        <end position="97"/>
    </location>
</feature>
<protein>
    <submittedName>
        <fullName evidence="4">TrbC/VirB2 family protein</fullName>
    </submittedName>
</protein>